<reference evidence="16" key="2">
    <citation type="submission" date="2021-09" db="EMBL/GenBank/DDBJ databases">
        <authorList>
            <person name="Jia N."/>
            <person name="Wang J."/>
            <person name="Shi W."/>
            <person name="Du L."/>
            <person name="Sun Y."/>
            <person name="Zhan W."/>
            <person name="Jiang J."/>
            <person name="Wang Q."/>
            <person name="Zhang B."/>
            <person name="Ji P."/>
            <person name="Sakyi L.B."/>
            <person name="Cui X."/>
            <person name="Yuan T."/>
            <person name="Jiang B."/>
            <person name="Yang W."/>
            <person name="Lam T.T.-Y."/>
            <person name="Chang Q."/>
            <person name="Ding S."/>
            <person name="Wang X."/>
            <person name="Zhu J."/>
            <person name="Ruan X."/>
            <person name="Zhao L."/>
            <person name="Wei J."/>
            <person name="Que T."/>
            <person name="Du C."/>
            <person name="Cheng J."/>
            <person name="Dai P."/>
            <person name="Han X."/>
            <person name="Huang E."/>
            <person name="Gao Y."/>
            <person name="Liu J."/>
            <person name="Shao H."/>
            <person name="Ye R."/>
            <person name="Li L."/>
            <person name="Wei W."/>
            <person name="Wang X."/>
            <person name="Wang C."/>
            <person name="Huo Q."/>
            <person name="Li W."/>
            <person name="Guo W."/>
            <person name="Chen H."/>
            <person name="Chen S."/>
            <person name="Zhou L."/>
            <person name="Zhou L."/>
            <person name="Ni X."/>
            <person name="Tian J."/>
            <person name="Zhou Y."/>
            <person name="Sheng Y."/>
            <person name="Liu T."/>
            <person name="Pan Y."/>
            <person name="Xia L."/>
            <person name="Li J."/>
            <person name="Zhao F."/>
            <person name="Cao W."/>
        </authorList>
    </citation>
    <scope>NUCLEOTIDE SEQUENCE</scope>
    <source>
        <strain evidence="16">Rmic-2018</strain>
        <tissue evidence="16">Larvae</tissue>
    </source>
</reference>
<evidence type="ECO:0000256" key="7">
    <source>
        <dbReference type="ARBA" id="ARBA00022833"/>
    </source>
</evidence>
<feature type="domain" description="C2H2-type" evidence="15">
    <location>
        <begin position="400"/>
        <end position="423"/>
    </location>
</feature>
<keyword evidence="3" id="KW-0479">Metal-binding</keyword>
<feature type="compositionally biased region" description="Polar residues" evidence="14">
    <location>
        <begin position="228"/>
        <end position="240"/>
    </location>
</feature>
<evidence type="ECO:0000313" key="16">
    <source>
        <dbReference type="EMBL" id="KAH8030025.1"/>
    </source>
</evidence>
<feature type="compositionally biased region" description="Low complexity" evidence="14">
    <location>
        <begin position="571"/>
        <end position="581"/>
    </location>
</feature>
<gene>
    <name evidence="16" type="ORF">HPB51_006457</name>
</gene>
<evidence type="ECO:0000256" key="8">
    <source>
        <dbReference type="ARBA" id="ARBA00023242"/>
    </source>
</evidence>
<comment type="caution">
    <text evidence="16">The sequence shown here is derived from an EMBL/GenBank/DDBJ whole genome shotgun (WGS) entry which is preliminary data.</text>
</comment>
<dbReference type="VEuPathDB" id="VectorBase:LOC119163567"/>
<comment type="subcellular location">
    <subcellularLocation>
        <location evidence="1">Nucleus</location>
    </subcellularLocation>
</comment>
<feature type="region of interest" description="Disordered" evidence="14">
    <location>
        <begin position="427"/>
        <end position="506"/>
    </location>
</feature>
<organism evidence="16 17">
    <name type="scientific">Rhipicephalus microplus</name>
    <name type="common">Cattle tick</name>
    <name type="synonym">Boophilus microplus</name>
    <dbReference type="NCBI Taxonomy" id="6941"/>
    <lineage>
        <taxon>Eukaryota</taxon>
        <taxon>Metazoa</taxon>
        <taxon>Ecdysozoa</taxon>
        <taxon>Arthropoda</taxon>
        <taxon>Chelicerata</taxon>
        <taxon>Arachnida</taxon>
        <taxon>Acari</taxon>
        <taxon>Parasitiformes</taxon>
        <taxon>Ixodida</taxon>
        <taxon>Ixodoidea</taxon>
        <taxon>Ixodidae</taxon>
        <taxon>Rhipicephalinae</taxon>
        <taxon>Rhipicephalus</taxon>
        <taxon>Boophilus</taxon>
    </lineage>
</organism>
<feature type="region of interest" description="Disordered" evidence="14">
    <location>
        <begin position="554"/>
        <end position="602"/>
    </location>
</feature>
<dbReference type="GO" id="GO:0005634">
    <property type="term" value="C:nucleus"/>
    <property type="evidence" value="ECO:0007669"/>
    <property type="project" value="UniProtKB-SubCell"/>
</dbReference>
<evidence type="ECO:0000256" key="4">
    <source>
        <dbReference type="ARBA" id="ARBA00022737"/>
    </source>
</evidence>
<feature type="compositionally biased region" description="Basic and acidic residues" evidence="14">
    <location>
        <begin position="582"/>
        <end position="602"/>
    </location>
</feature>
<evidence type="ECO:0000256" key="1">
    <source>
        <dbReference type="ARBA" id="ARBA00004123"/>
    </source>
</evidence>
<dbReference type="Proteomes" id="UP000821866">
    <property type="component" value="Chromosome 3"/>
</dbReference>
<proteinExistence type="predicted"/>
<dbReference type="Gene3D" id="3.30.160.60">
    <property type="entry name" value="Classic Zinc Finger"/>
    <property type="match status" value="3"/>
</dbReference>
<reference evidence="16" key="1">
    <citation type="journal article" date="2020" name="Cell">
        <title>Large-Scale Comparative Analyses of Tick Genomes Elucidate Their Genetic Diversity and Vector Capacities.</title>
        <authorList>
            <consortium name="Tick Genome and Microbiome Consortium (TIGMIC)"/>
            <person name="Jia N."/>
            <person name="Wang J."/>
            <person name="Shi W."/>
            <person name="Du L."/>
            <person name="Sun Y."/>
            <person name="Zhan W."/>
            <person name="Jiang J.F."/>
            <person name="Wang Q."/>
            <person name="Zhang B."/>
            <person name="Ji P."/>
            <person name="Bell-Sakyi L."/>
            <person name="Cui X.M."/>
            <person name="Yuan T.T."/>
            <person name="Jiang B.G."/>
            <person name="Yang W.F."/>
            <person name="Lam T.T."/>
            <person name="Chang Q.C."/>
            <person name="Ding S.J."/>
            <person name="Wang X.J."/>
            <person name="Zhu J.G."/>
            <person name="Ruan X.D."/>
            <person name="Zhao L."/>
            <person name="Wei J.T."/>
            <person name="Ye R.Z."/>
            <person name="Que T.C."/>
            <person name="Du C.H."/>
            <person name="Zhou Y.H."/>
            <person name="Cheng J.X."/>
            <person name="Dai P.F."/>
            <person name="Guo W.B."/>
            <person name="Han X.H."/>
            <person name="Huang E.J."/>
            <person name="Li L.F."/>
            <person name="Wei W."/>
            <person name="Gao Y.C."/>
            <person name="Liu J.Z."/>
            <person name="Shao H.Z."/>
            <person name="Wang X."/>
            <person name="Wang C.C."/>
            <person name="Yang T.C."/>
            <person name="Huo Q.B."/>
            <person name="Li W."/>
            <person name="Chen H.Y."/>
            <person name="Chen S.E."/>
            <person name="Zhou L.G."/>
            <person name="Ni X.B."/>
            <person name="Tian J.H."/>
            <person name="Sheng Y."/>
            <person name="Liu T."/>
            <person name="Pan Y.S."/>
            <person name="Xia L.Y."/>
            <person name="Li J."/>
            <person name="Zhao F."/>
            <person name="Cao W.C."/>
        </authorList>
    </citation>
    <scope>NUCLEOTIDE SEQUENCE</scope>
    <source>
        <strain evidence="16">Rmic-2018</strain>
    </source>
</reference>
<dbReference type="GO" id="GO:0008270">
    <property type="term" value="F:zinc ion binding"/>
    <property type="evidence" value="ECO:0007669"/>
    <property type="project" value="UniProtKB-KW"/>
</dbReference>
<evidence type="ECO:0000313" key="17">
    <source>
        <dbReference type="Proteomes" id="UP000821866"/>
    </source>
</evidence>
<evidence type="ECO:0000256" key="3">
    <source>
        <dbReference type="ARBA" id="ARBA00022723"/>
    </source>
</evidence>
<keyword evidence="5 13" id="KW-0863">Zinc-finger</keyword>
<dbReference type="GO" id="GO:0045944">
    <property type="term" value="P:positive regulation of transcription by RNA polymerase II"/>
    <property type="evidence" value="ECO:0007669"/>
    <property type="project" value="TreeGrafter"/>
</dbReference>
<keyword evidence="17" id="KW-1185">Reference proteome</keyword>
<feature type="compositionally biased region" description="Acidic residues" evidence="14">
    <location>
        <begin position="557"/>
        <end position="569"/>
    </location>
</feature>
<keyword evidence="4" id="KW-0677">Repeat</keyword>
<dbReference type="PANTHER" id="PTHR24403">
    <property type="entry name" value="ZINC FINGER PROTEIN"/>
    <property type="match status" value="1"/>
</dbReference>
<evidence type="ECO:0000259" key="15">
    <source>
        <dbReference type="PROSITE" id="PS50157"/>
    </source>
</evidence>
<dbReference type="EMBL" id="JABSTU010000005">
    <property type="protein sequence ID" value="KAH8030025.1"/>
    <property type="molecule type" value="Genomic_DNA"/>
</dbReference>
<feature type="compositionally biased region" description="Basic and acidic residues" evidence="14">
    <location>
        <begin position="448"/>
        <end position="461"/>
    </location>
</feature>
<keyword evidence="6" id="KW-0221">Differentiation</keyword>
<protein>
    <recommendedName>
        <fullName evidence="11">MOG interacting and ectopic P-granules protein 1</fullName>
    </recommendedName>
    <alternativeName>
        <fullName evidence="12">Nuclear zinc finger protein</fullName>
    </alternativeName>
</protein>
<keyword evidence="2" id="KW-0217">Developmental protein</keyword>
<dbReference type="GO" id="GO:0030154">
    <property type="term" value="P:cell differentiation"/>
    <property type="evidence" value="ECO:0007669"/>
    <property type="project" value="UniProtKB-KW"/>
</dbReference>
<dbReference type="PROSITE" id="PS50157">
    <property type="entry name" value="ZINC_FINGER_C2H2_2"/>
    <property type="match status" value="1"/>
</dbReference>
<evidence type="ECO:0000256" key="6">
    <source>
        <dbReference type="ARBA" id="ARBA00022782"/>
    </source>
</evidence>
<evidence type="ECO:0000256" key="11">
    <source>
        <dbReference type="ARBA" id="ARBA00071730"/>
    </source>
</evidence>
<keyword evidence="7" id="KW-0862">Zinc</keyword>
<dbReference type="InterPro" id="IPR013087">
    <property type="entry name" value="Znf_C2H2_type"/>
</dbReference>
<dbReference type="SMART" id="SM00355">
    <property type="entry name" value="ZnF_C2H2"/>
    <property type="match status" value="7"/>
</dbReference>
<evidence type="ECO:0000256" key="5">
    <source>
        <dbReference type="ARBA" id="ARBA00022771"/>
    </source>
</evidence>
<evidence type="ECO:0000256" key="14">
    <source>
        <dbReference type="SAM" id="MobiDB-lite"/>
    </source>
</evidence>
<dbReference type="FunFam" id="3.30.160.60:FF:001612">
    <property type="entry name" value="MEP-1, isoform A"/>
    <property type="match status" value="1"/>
</dbReference>
<name>A0A9J6E7C3_RHIMP</name>
<accession>A0A9J6E7C3</accession>
<dbReference type="PANTHER" id="PTHR24403:SF110">
    <property type="entry name" value="C2H2-TYPE DOMAIN-CONTAINING PROTEIN-RELATED"/>
    <property type="match status" value="1"/>
</dbReference>
<sequence length="602" mass="66472">MQEQHKLTKALQQAKMANKPFKFKMRSCRQCDFKTESILVLEGHLLKPHITSRREIQCCFCKYTTRDAKAIVFHMETVHKKLPTMECPPQFYECPFCSFETNVKAKANSHINRCQKDFNNNTNQVPSCDFQLPGVTAKPITIEDMKTYKKKTASHTGAATKGNPNRAHISLLQKGAPAALSGAVASLHHQKFLFSASQNLNHGRGRPKFQQTPASNRIHQVVGSSTEVTSLLNGSPQSNLALARPVKPASDSGGKRSVHAVAPKRPSPGQRPQMSGIMESSKSVAGAFVVCELCDGYMKDLESLGAHMNRVHRVKIHAKLLTSRPPLNCQKCQWRFFTDQGLERHLLGAHGLVTSNMQELTNSNEDGGRCTVCGRFFAAKLVAHMSQVHRVVLKPAHLSYKCTVCTETFNLYRLFERHVYTVHGVGLKRPASGSLDDKPAKQPVTAKRVSDHTTTKTKQESEGSNDIPSKPAPESPTSGSSDTEEEYSEKVAVAPAEPPDSQMGARCTTCEENVEDLREHVEEKPMRGCKIRLCHIEKCDHCLRSFNGMIVMNTLDSGDEDSSEEEEDNTGPADADGPPGAKDADFLEAKNPEVDDQQGEAK</sequence>
<comment type="subunit">
    <text evidence="10">Interacts with hda-1, let-418, lin-1, mog-1, mog-4, mog-5, mog-6, pie-1 and unc-98.</text>
</comment>
<evidence type="ECO:0000256" key="12">
    <source>
        <dbReference type="ARBA" id="ARBA00080128"/>
    </source>
</evidence>
<dbReference type="AlphaFoldDB" id="A0A9J6E7C3"/>
<dbReference type="InterPro" id="IPR050688">
    <property type="entry name" value="Zinc_finger/UBP_domain"/>
</dbReference>
<evidence type="ECO:0000256" key="13">
    <source>
        <dbReference type="PROSITE-ProRule" id="PRU00042"/>
    </source>
</evidence>
<evidence type="ECO:0000256" key="10">
    <source>
        <dbReference type="ARBA" id="ARBA00061755"/>
    </source>
</evidence>
<evidence type="ECO:0000256" key="2">
    <source>
        <dbReference type="ARBA" id="ARBA00022473"/>
    </source>
</evidence>
<evidence type="ECO:0000256" key="9">
    <source>
        <dbReference type="ARBA" id="ARBA00060356"/>
    </source>
</evidence>
<dbReference type="PROSITE" id="PS00028">
    <property type="entry name" value="ZINC_FINGER_C2H2_1"/>
    <property type="match status" value="2"/>
</dbReference>
<comment type="function">
    <text evidence="9">Has a broad role in development, specifically in the genetic pathway SynMuvB that negatively regulates specification of the vulval cell fate. Required for fem-3 3'-UTR-mediated repression in the regulation of the sperm/oocyte switch. Acts by regulating the translation of fem-3 mRNA, by binding to its 3'-UTR.</text>
</comment>
<keyword evidence="8" id="KW-0539">Nucleus</keyword>
<feature type="region of interest" description="Disordered" evidence="14">
    <location>
        <begin position="228"/>
        <end position="276"/>
    </location>
</feature>